<dbReference type="STRING" id="658196.A0A397T6V3"/>
<evidence type="ECO:0000256" key="4">
    <source>
        <dbReference type="ARBA" id="ARBA00023002"/>
    </source>
</evidence>
<dbReference type="OrthoDB" id="498204at2759"/>
<sequence>MKLFSKRLIKSNVHFTKPILSRAFNFSSSTTITVPEISVDYLIIGGGVVGLSIAERLSRRKGKSTLLVEKNSRLGEETSSRNSEIIHAGIYYPNDFLKTKLCIRGKDLLYSLLTSVSSIPFLRVGKWIVAQDNETEISYLRNLYNKSKELQVEVYFLSQKEIKLKEPYIHAKEVLDSPTTGIFDSHSLMNYLECKIEDQGGDIALKHKVINIVKSLQGNGYLIQIENDSSSLKIHSKNVINSAGLFSDKIANYLLPSTHHYKLYYVKGHYFCYRGDAKINHLIYPVPPKNLVNMGTHLTLDLSGRIRFGPDALYQDNPSDYSLNDARIDSFADAVKTYMPSIKKENLYPDYTGIRPKLQEPGGPFRDFIIKEEIDHDLEGFVNLVGIESPGLTSSLAIAEMVDEILLDK</sequence>
<evidence type="ECO:0000256" key="6">
    <source>
        <dbReference type="ARBA" id="ARBA00037941"/>
    </source>
</evidence>
<comment type="caution">
    <text evidence="10">The sequence shown here is derived from an EMBL/GenBank/DDBJ whole genome shotgun (WGS) entry which is preliminary data.</text>
</comment>
<evidence type="ECO:0000259" key="9">
    <source>
        <dbReference type="Pfam" id="PF01266"/>
    </source>
</evidence>
<reference evidence="10 11" key="1">
    <citation type="submission" date="2018-06" db="EMBL/GenBank/DDBJ databases">
        <title>Comparative genomics reveals the genomic features of Rhizophagus irregularis, R. cerebriforme, R. diaphanum and Gigaspora rosea, and their symbiotic lifestyle signature.</title>
        <authorList>
            <person name="Morin E."/>
            <person name="San Clemente H."/>
            <person name="Chen E.C.H."/>
            <person name="De La Providencia I."/>
            <person name="Hainaut M."/>
            <person name="Kuo A."/>
            <person name="Kohler A."/>
            <person name="Murat C."/>
            <person name="Tang N."/>
            <person name="Roy S."/>
            <person name="Loubradou J."/>
            <person name="Henrissat B."/>
            <person name="Grigoriev I.V."/>
            <person name="Corradi N."/>
            <person name="Roux C."/>
            <person name="Martin F.M."/>
        </authorList>
    </citation>
    <scope>NUCLEOTIDE SEQUENCE [LARGE SCALE GENOMIC DNA]</scope>
    <source>
        <strain evidence="10 11">DAOM 227022</strain>
    </source>
</reference>
<name>A0A397T6V3_9GLOM</name>
<evidence type="ECO:0000313" key="11">
    <source>
        <dbReference type="Proteomes" id="UP000265703"/>
    </source>
</evidence>
<comment type="catalytic activity">
    <reaction evidence="5">
        <text>(S)-2-hydroxyglutarate + A = 2-oxoglutarate + AH2</text>
        <dbReference type="Rhea" id="RHEA:21252"/>
        <dbReference type="ChEBI" id="CHEBI:13193"/>
        <dbReference type="ChEBI" id="CHEBI:16782"/>
        <dbReference type="ChEBI" id="CHEBI:16810"/>
        <dbReference type="ChEBI" id="CHEBI:17499"/>
        <dbReference type="EC" id="1.1.99.2"/>
    </reaction>
</comment>
<evidence type="ECO:0000313" key="10">
    <source>
        <dbReference type="EMBL" id="RIA93572.1"/>
    </source>
</evidence>
<evidence type="ECO:0000256" key="1">
    <source>
        <dbReference type="ARBA" id="ARBA00001974"/>
    </source>
</evidence>
<dbReference type="PANTHER" id="PTHR43104:SF4">
    <property type="entry name" value="L-2-HYDROXYGLUTARATE DEHYDROGENASE, MITOCHONDRIAL"/>
    <property type="match status" value="1"/>
</dbReference>
<dbReference type="InterPro" id="IPR036188">
    <property type="entry name" value="FAD/NAD-bd_sf"/>
</dbReference>
<dbReference type="EC" id="1.1.99.2" evidence="7"/>
<gene>
    <name evidence="10" type="ORF">C1645_690612</name>
</gene>
<keyword evidence="11" id="KW-1185">Reference proteome</keyword>
<evidence type="ECO:0000256" key="3">
    <source>
        <dbReference type="ARBA" id="ARBA00022827"/>
    </source>
</evidence>
<dbReference type="AlphaFoldDB" id="A0A397T6V3"/>
<organism evidence="10 11">
    <name type="scientific">Glomus cerebriforme</name>
    <dbReference type="NCBI Taxonomy" id="658196"/>
    <lineage>
        <taxon>Eukaryota</taxon>
        <taxon>Fungi</taxon>
        <taxon>Fungi incertae sedis</taxon>
        <taxon>Mucoromycota</taxon>
        <taxon>Glomeromycotina</taxon>
        <taxon>Glomeromycetes</taxon>
        <taxon>Glomerales</taxon>
        <taxon>Glomeraceae</taxon>
        <taxon>Glomus</taxon>
    </lineage>
</organism>
<dbReference type="Proteomes" id="UP000265703">
    <property type="component" value="Unassembled WGS sequence"/>
</dbReference>
<dbReference type="Gene3D" id="3.50.50.60">
    <property type="entry name" value="FAD/NAD(P)-binding domain"/>
    <property type="match status" value="1"/>
</dbReference>
<dbReference type="PANTHER" id="PTHR43104">
    <property type="entry name" value="L-2-HYDROXYGLUTARATE DEHYDROGENASE, MITOCHONDRIAL"/>
    <property type="match status" value="1"/>
</dbReference>
<feature type="domain" description="FAD dependent oxidoreductase" evidence="9">
    <location>
        <begin position="40"/>
        <end position="403"/>
    </location>
</feature>
<evidence type="ECO:0000256" key="8">
    <source>
        <dbReference type="ARBA" id="ARBA00041137"/>
    </source>
</evidence>
<dbReference type="EMBL" id="QKYT01000101">
    <property type="protein sequence ID" value="RIA93572.1"/>
    <property type="molecule type" value="Genomic_DNA"/>
</dbReference>
<keyword evidence="2" id="KW-0285">Flavoprotein</keyword>
<proteinExistence type="inferred from homology"/>
<dbReference type="Gene3D" id="3.30.9.10">
    <property type="entry name" value="D-Amino Acid Oxidase, subunit A, domain 2"/>
    <property type="match status" value="1"/>
</dbReference>
<comment type="similarity">
    <text evidence="6">Belongs to the L2HGDH family.</text>
</comment>
<comment type="cofactor">
    <cofactor evidence="1">
        <name>FAD</name>
        <dbReference type="ChEBI" id="CHEBI:57692"/>
    </cofactor>
</comment>
<keyword evidence="3" id="KW-0274">FAD</keyword>
<protein>
    <recommendedName>
        <fullName evidence="8">L-2-hydroxyglutarate dehydrogenase, mitochondrial</fullName>
        <ecNumber evidence="7">1.1.99.2</ecNumber>
    </recommendedName>
</protein>
<dbReference type="Pfam" id="PF01266">
    <property type="entry name" value="DAO"/>
    <property type="match status" value="1"/>
</dbReference>
<evidence type="ECO:0000256" key="7">
    <source>
        <dbReference type="ARBA" id="ARBA00038878"/>
    </source>
</evidence>
<accession>A0A397T6V3</accession>
<dbReference type="SUPFAM" id="SSF51905">
    <property type="entry name" value="FAD/NAD(P)-binding domain"/>
    <property type="match status" value="1"/>
</dbReference>
<dbReference type="InterPro" id="IPR006076">
    <property type="entry name" value="FAD-dep_OxRdtase"/>
</dbReference>
<dbReference type="GO" id="GO:0047545">
    <property type="term" value="F:(S)-2-hydroxyglutarate dehydrogenase activity"/>
    <property type="evidence" value="ECO:0007669"/>
    <property type="project" value="UniProtKB-EC"/>
</dbReference>
<evidence type="ECO:0000256" key="5">
    <source>
        <dbReference type="ARBA" id="ARBA00036066"/>
    </source>
</evidence>
<keyword evidence="4" id="KW-0560">Oxidoreductase</keyword>
<evidence type="ECO:0000256" key="2">
    <source>
        <dbReference type="ARBA" id="ARBA00022630"/>
    </source>
</evidence>